<evidence type="ECO:0000256" key="5">
    <source>
        <dbReference type="ARBA" id="ARBA00022807"/>
    </source>
</evidence>
<dbReference type="AlphaFoldDB" id="A0A427BSZ2"/>
<dbReference type="InterPro" id="IPR038765">
    <property type="entry name" value="Papain-like_cys_pep_sf"/>
</dbReference>
<dbReference type="PANTHER" id="PTHR47360">
    <property type="entry name" value="MUREIN DD-ENDOPEPTIDASE MEPS/MUREIN LD-CARBOXYPEPTIDASE"/>
    <property type="match status" value="1"/>
</dbReference>
<dbReference type="InterPro" id="IPR000064">
    <property type="entry name" value="NLP_P60_dom"/>
</dbReference>
<evidence type="ECO:0000313" key="11">
    <source>
        <dbReference type="Proteomes" id="UP000510643"/>
    </source>
</evidence>
<organism evidence="9 10">
    <name type="scientific">Empedobacter falsenii</name>
    <dbReference type="NCBI Taxonomy" id="343874"/>
    <lineage>
        <taxon>Bacteria</taxon>
        <taxon>Pseudomonadati</taxon>
        <taxon>Bacteroidota</taxon>
        <taxon>Flavobacteriia</taxon>
        <taxon>Flavobacteriales</taxon>
        <taxon>Weeksellaceae</taxon>
        <taxon>Empedobacter</taxon>
    </lineage>
</organism>
<dbReference type="Proteomes" id="UP000267844">
    <property type="component" value="Unassembled WGS sequence"/>
</dbReference>
<dbReference type="SUPFAM" id="SSF54001">
    <property type="entry name" value="Cysteine proteinases"/>
    <property type="match status" value="1"/>
</dbReference>
<evidence type="ECO:0000256" key="3">
    <source>
        <dbReference type="ARBA" id="ARBA00022729"/>
    </source>
</evidence>
<dbReference type="GO" id="GO:0008234">
    <property type="term" value="F:cysteine-type peptidase activity"/>
    <property type="evidence" value="ECO:0007669"/>
    <property type="project" value="UniProtKB-KW"/>
</dbReference>
<dbReference type="KEGG" id="efal:FH779_00670"/>
<evidence type="ECO:0000256" key="2">
    <source>
        <dbReference type="ARBA" id="ARBA00022670"/>
    </source>
</evidence>
<evidence type="ECO:0000313" key="8">
    <source>
        <dbReference type="EMBL" id="QLL56690.1"/>
    </source>
</evidence>
<evidence type="ECO:0000313" key="9">
    <source>
        <dbReference type="EMBL" id="RRT94144.1"/>
    </source>
</evidence>
<keyword evidence="5" id="KW-0788">Thiol protease</keyword>
<dbReference type="InterPro" id="IPR052062">
    <property type="entry name" value="Murein_DD/LD_carboxypeptidase"/>
</dbReference>
<dbReference type="EMBL" id="JACALR010000007">
    <property type="protein sequence ID" value="MDM1552537.1"/>
    <property type="molecule type" value="Genomic_DNA"/>
</dbReference>
<evidence type="ECO:0000313" key="10">
    <source>
        <dbReference type="Proteomes" id="UP000267844"/>
    </source>
</evidence>
<dbReference type="PROSITE" id="PS51257">
    <property type="entry name" value="PROKAR_LIPOPROTEIN"/>
    <property type="match status" value="1"/>
</dbReference>
<evidence type="ECO:0000256" key="4">
    <source>
        <dbReference type="ARBA" id="ARBA00022801"/>
    </source>
</evidence>
<dbReference type="GO" id="GO:0006508">
    <property type="term" value="P:proteolysis"/>
    <property type="evidence" value="ECO:0007669"/>
    <property type="project" value="UniProtKB-KW"/>
</dbReference>
<comment type="similarity">
    <text evidence="1">Belongs to the peptidase C40 family.</text>
</comment>
<protein>
    <submittedName>
        <fullName evidence="7">C40 family peptidase</fullName>
    </submittedName>
    <submittedName>
        <fullName evidence="9">NlpC/P60 family protein</fullName>
    </submittedName>
</protein>
<dbReference type="PROSITE" id="PS51935">
    <property type="entry name" value="NLPC_P60"/>
    <property type="match status" value="1"/>
</dbReference>
<gene>
    <name evidence="9" type="ORF">EGI89_01900</name>
    <name evidence="8" type="ORF">FH779_00670</name>
    <name evidence="7" type="ORF">HX095_15095</name>
</gene>
<reference evidence="8 11" key="2">
    <citation type="submission" date="2019-06" db="EMBL/GenBank/DDBJ databases">
        <title>Emergence of pandrug resistant Empedobacter falsenii in China.</title>
        <authorList>
            <person name="Dong N."/>
            <person name="Chen S."/>
            <person name="Zhang R."/>
        </authorList>
    </citation>
    <scope>NUCLEOTIDE SEQUENCE [LARGE SCALE GENOMIC DNA]</scope>
    <source>
        <strain evidence="8 11">1681-1</strain>
    </source>
</reference>
<dbReference type="EMBL" id="CP040908">
    <property type="protein sequence ID" value="QLL56690.1"/>
    <property type="molecule type" value="Genomic_DNA"/>
</dbReference>
<dbReference type="Pfam" id="PF00877">
    <property type="entry name" value="NLPC_P60"/>
    <property type="match status" value="1"/>
</dbReference>
<dbReference type="Proteomes" id="UP000510643">
    <property type="component" value="Chromosome"/>
</dbReference>
<dbReference type="EMBL" id="RHPO01000002">
    <property type="protein sequence ID" value="RRT94144.1"/>
    <property type="molecule type" value="Genomic_DNA"/>
</dbReference>
<evidence type="ECO:0000313" key="7">
    <source>
        <dbReference type="EMBL" id="MDM1552537.1"/>
    </source>
</evidence>
<keyword evidence="3" id="KW-0732">Signal</keyword>
<keyword evidence="4" id="KW-0378">Hydrolase</keyword>
<dbReference type="Gene3D" id="3.90.1720.10">
    <property type="entry name" value="endopeptidase domain like (from Nostoc punctiforme)"/>
    <property type="match status" value="1"/>
</dbReference>
<keyword evidence="2" id="KW-0645">Protease</keyword>
<evidence type="ECO:0000256" key="1">
    <source>
        <dbReference type="ARBA" id="ARBA00007074"/>
    </source>
</evidence>
<dbReference type="OrthoDB" id="9807055at2"/>
<dbReference type="Proteomes" id="UP001173578">
    <property type="component" value="Unassembled WGS sequence"/>
</dbReference>
<accession>A0A427BSZ2</accession>
<reference evidence="7" key="4">
    <citation type="journal article" date="2022" name="Sci. Total Environ.">
        <title>Prevalence, transmission, and molecular epidemiology of tet(X)-positive bacteria among humans, animals, and environmental niches in China: An epidemiological, and genomic-based study.</title>
        <authorList>
            <person name="Dong N."/>
            <person name="Zeng Y."/>
            <person name="Cai C."/>
            <person name="Sun C."/>
            <person name="Lu J."/>
            <person name="Liu C."/>
            <person name="Zhou H."/>
            <person name="Sun Q."/>
            <person name="Shu L."/>
            <person name="Wang H."/>
            <person name="Wang Y."/>
            <person name="Wang S."/>
            <person name="Wu C."/>
            <person name="Chan E.W."/>
            <person name="Chen G."/>
            <person name="Shen Z."/>
            <person name="Chen S."/>
            <person name="Zhang R."/>
        </authorList>
    </citation>
    <scope>NUCLEOTIDE SEQUENCE</scope>
    <source>
        <strain evidence="7">210</strain>
    </source>
</reference>
<evidence type="ECO:0000259" key="6">
    <source>
        <dbReference type="PROSITE" id="PS51935"/>
    </source>
</evidence>
<reference evidence="7" key="3">
    <citation type="submission" date="2020-06" db="EMBL/GenBank/DDBJ databases">
        <authorList>
            <person name="Dong N."/>
        </authorList>
    </citation>
    <scope>NUCLEOTIDE SEQUENCE</scope>
    <source>
        <strain evidence="7">210</strain>
    </source>
</reference>
<keyword evidence="11" id="KW-1185">Reference proteome</keyword>
<name>A0A427BSZ2_9FLAO</name>
<reference evidence="9 10" key="1">
    <citation type="submission" date="2018-10" db="EMBL/GenBank/DDBJ databases">
        <title>Transmission dynamics of multidrug resistant bacteria on intensive care unit surfaces.</title>
        <authorList>
            <person name="D'Souza A.W."/>
            <person name="Potter R.F."/>
            <person name="Wallace M."/>
            <person name="Shupe A."/>
            <person name="Patel S."/>
            <person name="Sun S."/>
            <person name="Gul D."/>
            <person name="Kwon J.H."/>
            <person name="Andleeb S."/>
            <person name="Burnham C.-A.D."/>
            <person name="Dantas G."/>
        </authorList>
    </citation>
    <scope>NUCLEOTIDE SEQUENCE [LARGE SCALE GENOMIC DNA]</scope>
    <source>
        <strain evidence="9 10">WF_348</strain>
    </source>
</reference>
<dbReference type="PANTHER" id="PTHR47360:SF1">
    <property type="entry name" value="ENDOPEPTIDASE NLPC-RELATED"/>
    <property type="match status" value="1"/>
</dbReference>
<feature type="domain" description="NlpC/P60" evidence="6">
    <location>
        <begin position="95"/>
        <end position="222"/>
    </location>
</feature>
<sequence>MLLKFIQTNTQYMKASILGVAAVVCTMFITSCSSLTPVSEATEYSSRSFVPKPRAIEAQAKIINKHANLDVTPIEINDEAKSMVVLNSVLEETNELFAGFLLKEAETYIGTPYRYGGTTRSGIDCSAFVRNVFETFNKNLPRVSADQAREGFTVSTDEAKEGDLVFFATRGRGRVSHVGIVHGRNKDGVLEFIHSSTSQGVMVSSLNDRYWGPKFLYVKRIL</sequence>
<proteinExistence type="inferred from homology"/>